<name>I3EKJ2_NEMP3</name>
<dbReference type="AlphaFoldDB" id="I3EKJ2"/>
<proteinExistence type="predicted"/>
<dbReference type="InParanoid" id="I3EKJ2"/>
<organism evidence="1 2">
    <name type="scientific">Nematocida parisii (strain ERTm3)</name>
    <name type="common">Nematode killer fungus</name>
    <dbReference type="NCBI Taxonomy" id="935791"/>
    <lineage>
        <taxon>Eukaryota</taxon>
        <taxon>Fungi</taxon>
        <taxon>Fungi incertae sedis</taxon>
        <taxon>Microsporidia</taxon>
        <taxon>Nematocida</taxon>
    </lineage>
</organism>
<evidence type="ECO:0000313" key="1">
    <source>
        <dbReference type="EMBL" id="EIJ89739.1"/>
    </source>
</evidence>
<sequence>MVIELASFLGKRGFINTAQAIKEKYPIKALVDIQPYKEAKESVKNALAIKYYKKSGKSHNIPIVDTPDNSVRMTVLCREVIRLCEAKTNNKKEVCKFIKKHRENLPKKILSLVVLPSASTLFAHIAEEYKECAISAPLLMSLVYKNKSTNNYFYQRVALGISGFITPVCREKEKADCPGCTKSIAKLAEHCPKSTRSSSRLLCSTFRTVIPSNHATYVSKKGDVFSEYATRTEKLKTTLKKCYFV</sequence>
<dbReference type="VEuPathDB" id="MicrosporidiaDB:NEQG_00509"/>
<dbReference type="OMA" id="GFITPVC"/>
<reference evidence="1" key="1">
    <citation type="submission" date="2011-01" db="EMBL/GenBank/DDBJ databases">
        <title>The Genome Sequence of Nematocida parisii strain ERTm3.</title>
        <authorList>
            <consortium name="The Broad Institute Genome Sequencing Platform"/>
            <consortium name="The Broad Institute Genome Sequencing Center for Infectious Disease"/>
            <person name="Cuomo C."/>
            <person name="Troemel E."/>
            <person name="Young S.K."/>
            <person name="Zeng Q."/>
            <person name="Gargeya S."/>
            <person name="Fitzgerald M."/>
            <person name="Haas B."/>
            <person name="Abouelleil A."/>
            <person name="Alvarado L."/>
            <person name="Arachchi H.M."/>
            <person name="Berlin A."/>
            <person name="Chapman S.B."/>
            <person name="Gearin G."/>
            <person name="Goldberg J."/>
            <person name="Griggs A."/>
            <person name="Gujja S."/>
            <person name="Hansen M."/>
            <person name="Heiman D."/>
            <person name="Howarth C."/>
            <person name="Larimer J."/>
            <person name="Lui A."/>
            <person name="MacDonald P.J.P."/>
            <person name="McCowen C."/>
            <person name="Montmayeur A."/>
            <person name="Murphy C."/>
            <person name="Neiman D."/>
            <person name="Pearson M."/>
            <person name="Priest M."/>
            <person name="Roberts A."/>
            <person name="Saif S."/>
            <person name="Shea T."/>
            <person name="Sisk P."/>
            <person name="Stolte C."/>
            <person name="Sykes S."/>
            <person name="Wortman J."/>
            <person name="Nusbaum C."/>
            <person name="Birren B."/>
        </authorList>
    </citation>
    <scope>NUCLEOTIDE SEQUENCE</scope>
    <source>
        <strain evidence="1">ERTm3</strain>
    </source>
</reference>
<gene>
    <name evidence="1" type="ORF">NEQG_00509</name>
</gene>
<keyword evidence="2" id="KW-1185">Reference proteome</keyword>
<dbReference type="Proteomes" id="UP000002872">
    <property type="component" value="Unassembled WGS sequence"/>
</dbReference>
<protein>
    <submittedName>
        <fullName evidence="1">Uncharacterized protein</fullName>
    </submittedName>
</protein>
<evidence type="ECO:0000313" key="2">
    <source>
        <dbReference type="Proteomes" id="UP000002872"/>
    </source>
</evidence>
<dbReference type="HOGENOM" id="CLU_075867_0_0_1"/>
<accession>I3EKJ2</accession>
<dbReference type="OrthoDB" id="1933455at2759"/>
<dbReference type="EMBL" id="GL870876">
    <property type="protein sequence ID" value="EIJ89739.1"/>
    <property type="molecule type" value="Genomic_DNA"/>
</dbReference>